<evidence type="ECO:0000313" key="3">
    <source>
        <dbReference type="Proteomes" id="UP000327013"/>
    </source>
</evidence>
<reference evidence="2 3" key="1">
    <citation type="submission" date="2019-06" db="EMBL/GenBank/DDBJ databases">
        <title>A chromosomal-level reference genome of Carpinus fangiana (Coryloideae, Betulaceae).</title>
        <authorList>
            <person name="Yang X."/>
            <person name="Wang Z."/>
            <person name="Zhang L."/>
            <person name="Hao G."/>
            <person name="Liu J."/>
            <person name="Yang Y."/>
        </authorList>
    </citation>
    <scope>NUCLEOTIDE SEQUENCE [LARGE SCALE GENOMIC DNA]</scope>
    <source>
        <strain evidence="2">Cfa_2016G</strain>
        <tissue evidence="2">Leaf</tissue>
    </source>
</reference>
<dbReference type="EMBL" id="CM017324">
    <property type="protein sequence ID" value="KAE8038721.1"/>
    <property type="molecule type" value="Genomic_DNA"/>
</dbReference>
<dbReference type="AlphaFoldDB" id="A0A660KSF9"/>
<feature type="region of interest" description="Disordered" evidence="1">
    <location>
        <begin position="48"/>
        <end position="76"/>
    </location>
</feature>
<protein>
    <submittedName>
        <fullName evidence="2">Uncharacterized protein</fullName>
    </submittedName>
</protein>
<name>A0A660KSF9_9ROSI</name>
<gene>
    <name evidence="2" type="ORF">FH972_011199</name>
</gene>
<organism evidence="2 3">
    <name type="scientific">Carpinus fangiana</name>
    <dbReference type="NCBI Taxonomy" id="176857"/>
    <lineage>
        <taxon>Eukaryota</taxon>
        <taxon>Viridiplantae</taxon>
        <taxon>Streptophyta</taxon>
        <taxon>Embryophyta</taxon>
        <taxon>Tracheophyta</taxon>
        <taxon>Spermatophyta</taxon>
        <taxon>Magnoliopsida</taxon>
        <taxon>eudicotyledons</taxon>
        <taxon>Gunneridae</taxon>
        <taxon>Pentapetalae</taxon>
        <taxon>rosids</taxon>
        <taxon>fabids</taxon>
        <taxon>Fagales</taxon>
        <taxon>Betulaceae</taxon>
        <taxon>Carpinus</taxon>
    </lineage>
</organism>
<accession>A0A660KSF9</accession>
<evidence type="ECO:0000313" key="2">
    <source>
        <dbReference type="EMBL" id="KAE8038721.1"/>
    </source>
</evidence>
<evidence type="ECO:0000256" key="1">
    <source>
        <dbReference type="SAM" id="MobiDB-lite"/>
    </source>
</evidence>
<dbReference type="Proteomes" id="UP000327013">
    <property type="component" value="Chromosome 4"/>
</dbReference>
<sequence length="76" mass="8060">MTRLLYFLEPVRSEASFAKELGGRRATLGDKQKGAGVEVIEQVDMVGGGAEGATHHGSLGVEESSSVFAAERHRTS</sequence>
<keyword evidence="3" id="KW-1185">Reference proteome</keyword>
<proteinExistence type="predicted"/>